<protein>
    <submittedName>
        <fullName evidence="2">Uncharacterized protein</fullName>
    </submittedName>
</protein>
<evidence type="ECO:0000256" key="1">
    <source>
        <dbReference type="SAM" id="MobiDB-lite"/>
    </source>
</evidence>
<feature type="region of interest" description="Disordered" evidence="1">
    <location>
        <begin position="871"/>
        <end position="914"/>
    </location>
</feature>
<reference evidence="2" key="1">
    <citation type="journal article" date="2020" name="Stud. Mycol.">
        <title>101 Dothideomycetes genomes: a test case for predicting lifestyles and emergence of pathogens.</title>
        <authorList>
            <person name="Haridas S."/>
            <person name="Albert R."/>
            <person name="Binder M."/>
            <person name="Bloem J."/>
            <person name="Labutti K."/>
            <person name="Salamov A."/>
            <person name="Andreopoulos B."/>
            <person name="Baker S."/>
            <person name="Barry K."/>
            <person name="Bills G."/>
            <person name="Bluhm B."/>
            <person name="Cannon C."/>
            <person name="Castanera R."/>
            <person name="Culley D."/>
            <person name="Daum C."/>
            <person name="Ezra D."/>
            <person name="Gonzalez J."/>
            <person name="Henrissat B."/>
            <person name="Kuo A."/>
            <person name="Liang C."/>
            <person name="Lipzen A."/>
            <person name="Lutzoni F."/>
            <person name="Magnuson J."/>
            <person name="Mondo S."/>
            <person name="Nolan M."/>
            <person name="Ohm R."/>
            <person name="Pangilinan J."/>
            <person name="Park H.-J."/>
            <person name="Ramirez L."/>
            <person name="Alfaro M."/>
            <person name="Sun H."/>
            <person name="Tritt A."/>
            <person name="Yoshinaga Y."/>
            <person name="Zwiers L.-H."/>
            <person name="Turgeon B."/>
            <person name="Goodwin S."/>
            <person name="Spatafora J."/>
            <person name="Crous P."/>
            <person name="Grigoriev I."/>
        </authorList>
    </citation>
    <scope>NUCLEOTIDE SEQUENCE</scope>
    <source>
        <strain evidence="2">CBS 279.74</strain>
    </source>
</reference>
<dbReference type="Proteomes" id="UP000799428">
    <property type="component" value="Unassembled WGS sequence"/>
</dbReference>
<dbReference type="PANTHER" id="PTHR42345">
    <property type="entry name" value="TPR_REGION DOMAIN-CONTAINING PROTEIN"/>
    <property type="match status" value="1"/>
</dbReference>
<feature type="compositionally biased region" description="Polar residues" evidence="1">
    <location>
        <begin position="891"/>
        <end position="909"/>
    </location>
</feature>
<accession>A0A6G1K6B1</accession>
<feature type="region of interest" description="Disordered" evidence="1">
    <location>
        <begin position="1"/>
        <end position="116"/>
    </location>
</feature>
<feature type="compositionally biased region" description="Basic and acidic residues" evidence="1">
    <location>
        <begin position="101"/>
        <end position="116"/>
    </location>
</feature>
<dbReference type="AlphaFoldDB" id="A0A6G1K6B1"/>
<evidence type="ECO:0000313" key="2">
    <source>
        <dbReference type="EMBL" id="KAF2708310.1"/>
    </source>
</evidence>
<dbReference type="EMBL" id="MU005772">
    <property type="protein sequence ID" value="KAF2708310.1"/>
    <property type="molecule type" value="Genomic_DNA"/>
</dbReference>
<sequence>MPLRRRITSSDASGVKVEAKKGKRQRILDFFRKQRQKDNKDKDTVVPIPIPVAKNAPPKPPRDSKIAPLSQPAKSSSSVEIVKPEAEQPAEQTPQRSPTLEPKEKVHEVEEKDKPTKVEALAEEHVHAFFSGAPHFSVHRANNRETPRATFPWDEELTVKDVSDSAHLAHPAFSAATLHRHLPTLRQSADSSKISQGYDIGVVEVPSMLGAQGIEPGTIGFAHFLELPKSDNLITDLQQSQSANGALEALRNKEQMQSNPERLGIRQFDMKMIYDRLNELGDLFEAFHDSPERMTILNNQTSGDLYTNLFGKFLSPPKYDDTADDPLGMKVQIDTLLKVLRLKGVWYDFSLVEWRIRLGQILWSDGESLPEHEPDRLWEEREILLLQIVLSCELLLRLDAVSSLDPDYMKGKMHVTPEDYKGFLNLKTRKTDWDMVLARRFLENILVTKDNHTDPSTQLPGPRGILGLSLLSRSDPQDSQQPPQMDVVLLPRHQARQLSGLLHFAETIRWPGMDDIVKELARKLGVPDSTREPEQPAPSYGNVLGPSSPSISVYGTPLATPRSTATVRDSYFGHMSKPDLSRNNSRSLTIPLSTTLLAHVGDSVAYTQNVGGWLSRSYLTGLVLPGEGISHFLMSTLLENDKLAIAALGDSADLYGGFVYAGRSWWSKSSIIGRVLACLDGNVECMGWICVSKPPQSVPNGWYALTGKQLRPDLPHRIEADEDLVAQDSALIPGSSDEGVNPEHLSLPLDSITPPIPSLGHTGWSLIPIDSELSENEGLSGSPSESDATHLASVTFSYFARGTTHTLTLTHDVQFVSSFPCTPPAASSVLNVPQILSPALPSVLSRSSSKRSLHSTLRLSRAITRSRRNSHGFEPLFSHPPDSPGIAPTPVYTSRTDPETGDSTANSKPSPMMAHPLHTSYKYKVVPVTEVIDPTFIVPFSIREDVDALSMSSNPTEDKNGDGKLVLVLDARSSKELELLARAWCAEKGLHAIIGRVGRSCLACCIRQARGLGMRIVVRV</sequence>
<name>A0A6G1K6B1_9PLEO</name>
<evidence type="ECO:0000313" key="3">
    <source>
        <dbReference type="Proteomes" id="UP000799428"/>
    </source>
</evidence>
<gene>
    <name evidence="2" type="ORF">K504DRAFT_434660</name>
</gene>
<organism evidence="2 3">
    <name type="scientific">Pleomassaria siparia CBS 279.74</name>
    <dbReference type="NCBI Taxonomy" id="1314801"/>
    <lineage>
        <taxon>Eukaryota</taxon>
        <taxon>Fungi</taxon>
        <taxon>Dikarya</taxon>
        <taxon>Ascomycota</taxon>
        <taxon>Pezizomycotina</taxon>
        <taxon>Dothideomycetes</taxon>
        <taxon>Pleosporomycetidae</taxon>
        <taxon>Pleosporales</taxon>
        <taxon>Pleomassariaceae</taxon>
        <taxon>Pleomassaria</taxon>
    </lineage>
</organism>
<feature type="compositionally biased region" description="Basic and acidic residues" evidence="1">
    <location>
        <begin position="26"/>
        <end position="44"/>
    </location>
</feature>
<proteinExistence type="predicted"/>
<feature type="region of interest" description="Disordered" evidence="1">
    <location>
        <begin position="526"/>
        <end position="548"/>
    </location>
</feature>
<dbReference type="PANTHER" id="PTHR42345:SF2">
    <property type="entry name" value="HELICASE-LIKE PROTEIN"/>
    <property type="match status" value="1"/>
</dbReference>
<keyword evidence="3" id="KW-1185">Reference proteome</keyword>
<dbReference type="OrthoDB" id="5420387at2759"/>